<sequence length="93" mass="10629">MIKCLYKYGVSFETVFPTNEIKRKMPLWHHPGRNRGKRQGNNGEKAGCLRKNHATMTVGEGLDLIQRLEDPLHLKQASCECNACEEDRTLRGC</sequence>
<accession>A0AAD7N5J3</accession>
<comment type="caution">
    <text evidence="2">The sequence shown here is derived from an EMBL/GenBank/DDBJ whole genome shotgun (WGS) entry which is preliminary data.</text>
</comment>
<keyword evidence="3" id="KW-1185">Reference proteome</keyword>
<dbReference type="Proteomes" id="UP001215280">
    <property type="component" value="Unassembled WGS sequence"/>
</dbReference>
<feature type="compositionally biased region" description="Basic residues" evidence="1">
    <location>
        <begin position="26"/>
        <end position="38"/>
    </location>
</feature>
<evidence type="ECO:0000313" key="2">
    <source>
        <dbReference type="EMBL" id="KAJ7746468.1"/>
    </source>
</evidence>
<dbReference type="AlphaFoldDB" id="A0AAD7N5J3"/>
<organism evidence="2 3">
    <name type="scientific">Mycena maculata</name>
    <dbReference type="NCBI Taxonomy" id="230809"/>
    <lineage>
        <taxon>Eukaryota</taxon>
        <taxon>Fungi</taxon>
        <taxon>Dikarya</taxon>
        <taxon>Basidiomycota</taxon>
        <taxon>Agaricomycotina</taxon>
        <taxon>Agaricomycetes</taxon>
        <taxon>Agaricomycetidae</taxon>
        <taxon>Agaricales</taxon>
        <taxon>Marasmiineae</taxon>
        <taxon>Mycenaceae</taxon>
        <taxon>Mycena</taxon>
    </lineage>
</organism>
<protein>
    <submittedName>
        <fullName evidence="2">Uncharacterized protein</fullName>
    </submittedName>
</protein>
<dbReference type="EMBL" id="JARJLG010000098">
    <property type="protein sequence ID" value="KAJ7746468.1"/>
    <property type="molecule type" value="Genomic_DNA"/>
</dbReference>
<name>A0AAD7N5J3_9AGAR</name>
<reference evidence="2" key="1">
    <citation type="submission" date="2023-03" db="EMBL/GenBank/DDBJ databases">
        <title>Massive genome expansion in bonnet fungi (Mycena s.s.) driven by repeated elements and novel gene families across ecological guilds.</title>
        <authorList>
            <consortium name="Lawrence Berkeley National Laboratory"/>
            <person name="Harder C.B."/>
            <person name="Miyauchi S."/>
            <person name="Viragh M."/>
            <person name="Kuo A."/>
            <person name="Thoen E."/>
            <person name="Andreopoulos B."/>
            <person name="Lu D."/>
            <person name="Skrede I."/>
            <person name="Drula E."/>
            <person name="Henrissat B."/>
            <person name="Morin E."/>
            <person name="Kohler A."/>
            <person name="Barry K."/>
            <person name="LaButti K."/>
            <person name="Morin E."/>
            <person name="Salamov A."/>
            <person name="Lipzen A."/>
            <person name="Mereny Z."/>
            <person name="Hegedus B."/>
            <person name="Baldrian P."/>
            <person name="Stursova M."/>
            <person name="Weitz H."/>
            <person name="Taylor A."/>
            <person name="Grigoriev I.V."/>
            <person name="Nagy L.G."/>
            <person name="Martin F."/>
            <person name="Kauserud H."/>
        </authorList>
    </citation>
    <scope>NUCLEOTIDE SEQUENCE</scope>
    <source>
        <strain evidence="2">CBHHK188m</strain>
    </source>
</reference>
<evidence type="ECO:0000313" key="3">
    <source>
        <dbReference type="Proteomes" id="UP001215280"/>
    </source>
</evidence>
<gene>
    <name evidence="2" type="ORF">DFH07DRAFT_748458</name>
</gene>
<evidence type="ECO:0000256" key="1">
    <source>
        <dbReference type="SAM" id="MobiDB-lite"/>
    </source>
</evidence>
<feature type="region of interest" description="Disordered" evidence="1">
    <location>
        <begin position="26"/>
        <end position="47"/>
    </location>
</feature>
<proteinExistence type="predicted"/>